<name>A0AAW1PET8_9CHLO</name>
<comment type="caution">
    <text evidence="1">The sequence shown here is derived from an EMBL/GenBank/DDBJ whole genome shotgun (WGS) entry which is preliminary data.</text>
</comment>
<dbReference type="PANTHER" id="PTHR13255:SF0">
    <property type="entry name" value="ATAXIN-10"/>
    <property type="match status" value="1"/>
</dbReference>
<keyword evidence="2" id="KW-1185">Reference proteome</keyword>
<organism evidence="1 2">
    <name type="scientific">Symbiochloris irregularis</name>
    <dbReference type="NCBI Taxonomy" id="706552"/>
    <lineage>
        <taxon>Eukaryota</taxon>
        <taxon>Viridiplantae</taxon>
        <taxon>Chlorophyta</taxon>
        <taxon>core chlorophytes</taxon>
        <taxon>Trebouxiophyceae</taxon>
        <taxon>Trebouxiales</taxon>
        <taxon>Trebouxiaceae</taxon>
        <taxon>Symbiochloris</taxon>
    </lineage>
</organism>
<reference evidence="1 2" key="1">
    <citation type="journal article" date="2024" name="Nat. Commun.">
        <title>Phylogenomics reveals the evolutionary origins of lichenization in chlorophyte algae.</title>
        <authorList>
            <person name="Puginier C."/>
            <person name="Libourel C."/>
            <person name="Otte J."/>
            <person name="Skaloud P."/>
            <person name="Haon M."/>
            <person name="Grisel S."/>
            <person name="Petersen M."/>
            <person name="Berrin J.G."/>
            <person name="Delaux P.M."/>
            <person name="Dal Grande F."/>
            <person name="Keller J."/>
        </authorList>
    </citation>
    <scope>NUCLEOTIDE SEQUENCE [LARGE SCALE GENOMIC DNA]</scope>
    <source>
        <strain evidence="1 2">SAG 2036</strain>
    </source>
</reference>
<dbReference type="GO" id="GO:0005829">
    <property type="term" value="C:cytosol"/>
    <property type="evidence" value="ECO:0007669"/>
    <property type="project" value="TreeGrafter"/>
</dbReference>
<dbReference type="AlphaFoldDB" id="A0AAW1PET8"/>
<proteinExistence type="predicted"/>
<evidence type="ECO:0008006" key="3">
    <source>
        <dbReference type="Google" id="ProtNLM"/>
    </source>
</evidence>
<evidence type="ECO:0000313" key="1">
    <source>
        <dbReference type="EMBL" id="KAK9806637.1"/>
    </source>
</evidence>
<protein>
    <recommendedName>
        <fullName evidence="3">Wings apart-like protein C-terminal domain-containing protein</fullName>
    </recommendedName>
</protein>
<gene>
    <name evidence="1" type="ORF">WJX73_002940</name>
</gene>
<sequence>MDGDLKSLAEQARDQAKRVRLVQDQVPLAAGRLLHQYVEGNDFGSATSHASSPEAQNVDILSLLRLLRNLCASGQASADQLHLCGTATYTARLLSTQPRAQIQGDNTLCLLAVQLLANLAATGRQGQADVWEAAYPAALENSLQACNVHPLSRILERCCSSSQECAAQLCGSSGAHLLSFVVEQSTISPHMDEMGDLIVQLVVVHGQLEAVMAACDSCADSQASRLHVLRLLSQEISQIGDRKDPDSLPGHLDQSVHHLAAGMQQNLPQCTAGSPAADALQASLEVLQAVFARDDGGAGLLQDCSAVSALKYAVSTASCAKSGAFAGGSRAAFGTVPGRCGQPFVT</sequence>
<dbReference type="PANTHER" id="PTHR13255">
    <property type="entry name" value="ATAXIN-10"/>
    <property type="match status" value="1"/>
</dbReference>
<accession>A0AAW1PET8</accession>
<dbReference type="Proteomes" id="UP001465755">
    <property type="component" value="Unassembled WGS sequence"/>
</dbReference>
<dbReference type="InterPro" id="IPR051374">
    <property type="entry name" value="Ataxin-10/CTR86_families"/>
</dbReference>
<evidence type="ECO:0000313" key="2">
    <source>
        <dbReference type="Proteomes" id="UP001465755"/>
    </source>
</evidence>
<dbReference type="EMBL" id="JALJOQ010000035">
    <property type="protein sequence ID" value="KAK9806637.1"/>
    <property type="molecule type" value="Genomic_DNA"/>
</dbReference>